<sequence length="86" mass="9236">MRCGSSPCPRPQQKRRRGLKPAHSPRLSFPPPPRRGIDKKRPAMKAGTRGVATAEESISGVLRPARPPVRSRCRSAASGSPVRASA</sequence>
<name>A0ABY0FG05_9NEIS</name>
<keyword evidence="3" id="KW-1185">Reference proteome</keyword>
<protein>
    <submittedName>
        <fullName evidence="2">Uncharacterized protein</fullName>
    </submittedName>
</protein>
<feature type="region of interest" description="Disordered" evidence="1">
    <location>
        <begin position="1"/>
        <end position="86"/>
    </location>
</feature>
<evidence type="ECO:0000313" key="3">
    <source>
        <dbReference type="Proteomes" id="UP000290682"/>
    </source>
</evidence>
<dbReference type="Proteomes" id="UP000290682">
    <property type="component" value="Unassembled WGS sequence"/>
</dbReference>
<evidence type="ECO:0000313" key="2">
    <source>
        <dbReference type="EMBL" id="RXZ43588.1"/>
    </source>
</evidence>
<organism evidence="2 3">
    <name type="scientific">Crenobacter cavernae</name>
    <dbReference type="NCBI Taxonomy" id="2290923"/>
    <lineage>
        <taxon>Bacteria</taxon>
        <taxon>Pseudomonadati</taxon>
        <taxon>Pseudomonadota</taxon>
        <taxon>Betaproteobacteria</taxon>
        <taxon>Neisseriales</taxon>
        <taxon>Neisseriaceae</taxon>
        <taxon>Crenobacter</taxon>
    </lineage>
</organism>
<reference evidence="2 3" key="1">
    <citation type="submission" date="2018-10" db="EMBL/GenBank/DDBJ databases">
        <title>Draft genome of Fastidiocella sp. strain 375T, a bacterium isolated from a karstic cave dripping water.</title>
        <authorList>
            <person name="Coelho C."/>
            <person name="Verissimo A."/>
            <person name="Tiago I."/>
        </authorList>
    </citation>
    <scope>NUCLEOTIDE SEQUENCE [LARGE SCALE GENOMIC DNA]</scope>
    <source>
        <strain evidence="2 3">CAVE-375</strain>
    </source>
</reference>
<proteinExistence type="predicted"/>
<accession>A0ABY0FG05</accession>
<comment type="caution">
    <text evidence="2">The sequence shown here is derived from an EMBL/GenBank/DDBJ whole genome shotgun (WGS) entry which is preliminary data.</text>
</comment>
<dbReference type="EMBL" id="REGR01000008">
    <property type="protein sequence ID" value="RXZ43588.1"/>
    <property type="molecule type" value="Genomic_DNA"/>
</dbReference>
<evidence type="ECO:0000256" key="1">
    <source>
        <dbReference type="SAM" id="MobiDB-lite"/>
    </source>
</evidence>
<gene>
    <name evidence="2" type="ORF">EBB06_09495</name>
</gene>